<evidence type="ECO:0000313" key="2">
    <source>
        <dbReference type="EMBL" id="KAG5640525.1"/>
    </source>
</evidence>
<dbReference type="InterPro" id="IPR043519">
    <property type="entry name" value="NT_sf"/>
</dbReference>
<dbReference type="SUPFAM" id="SSF81301">
    <property type="entry name" value="Nucleotidyltransferase"/>
    <property type="match status" value="1"/>
</dbReference>
<reference evidence="2" key="2">
    <citation type="submission" date="2021-10" db="EMBL/GenBank/DDBJ databases">
        <title>Phylogenomics reveals ancestral predisposition of the termite-cultivated fungus Termitomyces towards a domesticated lifestyle.</title>
        <authorList>
            <person name="Auxier B."/>
            <person name="Grum-Grzhimaylo A."/>
            <person name="Cardenas M.E."/>
            <person name="Lodge J.D."/>
            <person name="Laessoe T."/>
            <person name="Pedersen O."/>
            <person name="Smith M.E."/>
            <person name="Kuyper T.W."/>
            <person name="Franco-Molano E.A."/>
            <person name="Baroni T.J."/>
            <person name="Aanen D.K."/>
        </authorList>
    </citation>
    <scope>NUCLEOTIDE SEQUENCE</scope>
    <source>
        <strain evidence="2">AP01</strain>
        <tissue evidence="2">Mycelium</tissue>
    </source>
</reference>
<protein>
    <submittedName>
        <fullName evidence="2">Uncharacterized protein</fullName>
    </submittedName>
</protein>
<dbReference type="AlphaFoldDB" id="A0A9P7G483"/>
<feature type="compositionally biased region" description="Low complexity" evidence="1">
    <location>
        <begin position="147"/>
        <end position="176"/>
    </location>
</feature>
<feature type="region of interest" description="Disordered" evidence="1">
    <location>
        <begin position="140"/>
        <end position="176"/>
    </location>
</feature>
<dbReference type="Proteomes" id="UP000775547">
    <property type="component" value="Unassembled WGS sequence"/>
</dbReference>
<reference evidence="2" key="1">
    <citation type="submission" date="2020-07" db="EMBL/GenBank/DDBJ databases">
        <authorList>
            <person name="Nieuwenhuis M."/>
            <person name="Van De Peppel L.J.J."/>
        </authorList>
    </citation>
    <scope>NUCLEOTIDE SEQUENCE</scope>
    <source>
        <strain evidence="2">AP01</strain>
        <tissue evidence="2">Mycelium</tissue>
    </source>
</reference>
<sequence length="461" mass="50733">MGSLEIVFNLFASPGTPALVIYNNIPLVPYPTLILQQLQVWDTLPAEGGPKSARGATILHMLNALRGHPEWEHDATFDTRLHVSSVDRVARFFAAHPNFRKEWQRMGLMPHRIRERPAKVHDVAHELVGRTLGLAIVESRTQTQSNASPSTSAIPTKTTSTSTIPAAPASTSSTIPVVPTIKPPKLSRMQIRRLAAHTVVDILRSCGFASAIFGSMACKLYGNPRIPNDVDVLVLPPSLSSSCSLAPDQVDQESLKELLLSASPDSFVLKPARDPKAAYRVLWFLPTPTAKPTPHSGCKVDILLPGVMGLPNLTTVRGAGVTWRGMGGTARAKQTDHLNLGPLPVLPFHVLLLQKLQAWDDHRRSPEERYAKKAPVDVQDLRWLLDVGVPRYLKAVPVSRDGTKKTEWNAVWSDRAVFDEEFEARSRERVGAFCEVAPESVGAWSRLGFDLRVGVFREPIT</sequence>
<keyword evidence="3" id="KW-1185">Reference proteome</keyword>
<comment type="caution">
    <text evidence="2">The sequence shown here is derived from an EMBL/GenBank/DDBJ whole genome shotgun (WGS) entry which is preliminary data.</text>
</comment>
<organism evidence="2 3">
    <name type="scientific">Asterophora parasitica</name>
    <dbReference type="NCBI Taxonomy" id="117018"/>
    <lineage>
        <taxon>Eukaryota</taxon>
        <taxon>Fungi</taxon>
        <taxon>Dikarya</taxon>
        <taxon>Basidiomycota</taxon>
        <taxon>Agaricomycotina</taxon>
        <taxon>Agaricomycetes</taxon>
        <taxon>Agaricomycetidae</taxon>
        <taxon>Agaricales</taxon>
        <taxon>Tricholomatineae</taxon>
        <taxon>Lyophyllaceae</taxon>
        <taxon>Asterophora</taxon>
    </lineage>
</organism>
<proteinExistence type="predicted"/>
<evidence type="ECO:0000313" key="3">
    <source>
        <dbReference type="Proteomes" id="UP000775547"/>
    </source>
</evidence>
<name>A0A9P7G483_9AGAR</name>
<dbReference type="OrthoDB" id="3133286at2759"/>
<evidence type="ECO:0000256" key="1">
    <source>
        <dbReference type="SAM" id="MobiDB-lite"/>
    </source>
</evidence>
<gene>
    <name evidence="2" type="ORF">DXG03_008223</name>
</gene>
<accession>A0A9P7G483</accession>
<dbReference type="EMBL" id="JABCKV010000662">
    <property type="protein sequence ID" value="KAG5640525.1"/>
    <property type="molecule type" value="Genomic_DNA"/>
</dbReference>